<dbReference type="Pfam" id="PF12833">
    <property type="entry name" value="HTH_18"/>
    <property type="match status" value="1"/>
</dbReference>
<dbReference type="Gene3D" id="1.10.10.60">
    <property type="entry name" value="Homeodomain-like"/>
    <property type="match status" value="1"/>
</dbReference>
<dbReference type="InterPro" id="IPR018060">
    <property type="entry name" value="HTH_AraC"/>
</dbReference>
<dbReference type="InterPro" id="IPR036217">
    <property type="entry name" value="MethylDNA_cys_MeTrfase_DNAb"/>
</dbReference>
<evidence type="ECO:0000256" key="1">
    <source>
        <dbReference type="ARBA" id="ARBA00001286"/>
    </source>
</evidence>
<dbReference type="GO" id="GO:0003908">
    <property type="term" value="F:methylated-DNA-[protein]-cysteine S-methyltransferase activity"/>
    <property type="evidence" value="ECO:0007669"/>
    <property type="project" value="UniProtKB-EC"/>
</dbReference>
<dbReference type="InterPro" id="IPR036631">
    <property type="entry name" value="MGMT_N_sf"/>
</dbReference>
<dbReference type="Gene3D" id="3.30.160.70">
    <property type="entry name" value="Methylated DNA-protein cysteine methyltransferase domain"/>
    <property type="match status" value="1"/>
</dbReference>
<evidence type="ECO:0000256" key="5">
    <source>
        <dbReference type="ARBA" id="ARBA00022679"/>
    </source>
</evidence>
<dbReference type="NCBIfam" id="TIGR00589">
    <property type="entry name" value="ogt"/>
    <property type="match status" value="1"/>
</dbReference>
<evidence type="ECO:0000256" key="7">
    <source>
        <dbReference type="ARBA" id="ARBA00023015"/>
    </source>
</evidence>
<dbReference type="InterPro" id="IPR008332">
    <property type="entry name" value="MethylG_MeTrfase_N"/>
</dbReference>
<evidence type="ECO:0000256" key="6">
    <source>
        <dbReference type="ARBA" id="ARBA00022763"/>
    </source>
</evidence>
<dbReference type="SUPFAM" id="SSF53155">
    <property type="entry name" value="Methylated DNA-protein cysteine methyltransferase domain"/>
    <property type="match status" value="1"/>
</dbReference>
<comment type="catalytic activity">
    <reaction evidence="10">
        <text>a 6-O-methyl-2'-deoxyguanosine in DNA + L-cysteinyl-[protein] = S-methyl-L-cysteinyl-[protein] + a 2'-deoxyguanosine in DNA</text>
        <dbReference type="Rhea" id="RHEA:24000"/>
        <dbReference type="Rhea" id="RHEA-COMP:10131"/>
        <dbReference type="Rhea" id="RHEA-COMP:10132"/>
        <dbReference type="Rhea" id="RHEA-COMP:11367"/>
        <dbReference type="Rhea" id="RHEA-COMP:11368"/>
        <dbReference type="ChEBI" id="CHEBI:29950"/>
        <dbReference type="ChEBI" id="CHEBI:82612"/>
        <dbReference type="ChEBI" id="CHEBI:85445"/>
        <dbReference type="ChEBI" id="CHEBI:85448"/>
        <dbReference type="EC" id="2.1.1.63"/>
    </reaction>
</comment>
<dbReference type="SMART" id="SM00342">
    <property type="entry name" value="HTH_ARAC"/>
    <property type="match status" value="1"/>
</dbReference>
<reference evidence="12 13" key="1">
    <citation type="submission" date="2017-10" db="EMBL/GenBank/DDBJ databases">
        <title>Novel microbial diversity and functional potential in the marine mammal oral microbiome.</title>
        <authorList>
            <person name="Dudek N.K."/>
            <person name="Sun C.L."/>
            <person name="Burstein D."/>
            <person name="Kantor R.S."/>
            <person name="Aliaga Goltsman D.S."/>
            <person name="Bik E.M."/>
            <person name="Thomas B.C."/>
            <person name="Banfield J.F."/>
            <person name="Relman D.A."/>
        </authorList>
    </citation>
    <scope>NUCLEOTIDE SEQUENCE [LARGE SCALE GENOMIC DNA]</scope>
    <source>
        <strain evidence="12">DOLJORAL78_47_21</strain>
    </source>
</reference>
<evidence type="ECO:0000256" key="4">
    <source>
        <dbReference type="ARBA" id="ARBA00022603"/>
    </source>
</evidence>
<dbReference type="GO" id="GO:0003700">
    <property type="term" value="F:DNA-binding transcription factor activity"/>
    <property type="evidence" value="ECO:0007669"/>
    <property type="project" value="InterPro"/>
</dbReference>
<evidence type="ECO:0000256" key="8">
    <source>
        <dbReference type="ARBA" id="ARBA00023163"/>
    </source>
</evidence>
<evidence type="ECO:0000256" key="3">
    <source>
        <dbReference type="ARBA" id="ARBA00011918"/>
    </source>
</evidence>
<dbReference type="Gene3D" id="1.10.10.10">
    <property type="entry name" value="Winged helix-like DNA-binding domain superfamily/Winged helix DNA-binding domain"/>
    <property type="match status" value="1"/>
</dbReference>
<sequence>MSDLSDSDNSRLASHYYDRIAKVIHYVQQEAPRQPALDEMAAHIGMSSYHFQRLFSQWVGISPKRFMQFISKERAKQALKESNSILEATQSSGISSVGRMHDLLVSCEAMSPGEIKKMAVGLTIVYGYADSPFGHLLLAWTERGICFLMFGADHTVLKDELVSAWPEAELKLDANEAKTRSAEIFEHVGKPKHLHLLLRGTNFQIKVWEALLNVKEGDLVSYSQLARLCHSPKAARAVGSAVAKNKIGFLIPCHRVIKESGEFGQYRWGVERKTAMIAWETARQQVSSKAE</sequence>
<keyword evidence="6" id="KW-0227">DNA damage</keyword>
<evidence type="ECO:0000256" key="9">
    <source>
        <dbReference type="ARBA" id="ARBA00023204"/>
    </source>
</evidence>
<dbReference type="EMBL" id="PDSH01000007">
    <property type="protein sequence ID" value="PIE25325.1"/>
    <property type="molecule type" value="Genomic_DNA"/>
</dbReference>
<dbReference type="InterPro" id="IPR001497">
    <property type="entry name" value="MethylDNA_cys_MeTrfase_AS"/>
</dbReference>
<keyword evidence="8" id="KW-0804">Transcription</keyword>
<protein>
    <recommendedName>
        <fullName evidence="3">methylated-DNA--[protein]-cysteine S-methyltransferase</fullName>
        <ecNumber evidence="3">2.1.1.63</ecNumber>
    </recommendedName>
</protein>
<accession>A0A2G6JPG6</accession>
<dbReference type="PANTHER" id="PTHR10815">
    <property type="entry name" value="METHYLATED-DNA--PROTEIN-CYSTEINE METHYLTRANSFERASE"/>
    <property type="match status" value="1"/>
</dbReference>
<dbReference type="GO" id="GO:0006281">
    <property type="term" value="P:DNA repair"/>
    <property type="evidence" value="ECO:0007669"/>
    <property type="project" value="UniProtKB-KW"/>
</dbReference>
<dbReference type="CDD" id="cd06445">
    <property type="entry name" value="ATase"/>
    <property type="match status" value="1"/>
</dbReference>
<dbReference type="GO" id="GO:0043565">
    <property type="term" value="F:sequence-specific DNA binding"/>
    <property type="evidence" value="ECO:0007669"/>
    <property type="project" value="InterPro"/>
</dbReference>
<dbReference type="SUPFAM" id="SSF46767">
    <property type="entry name" value="Methylated DNA-protein cysteine methyltransferase, C-terminal domain"/>
    <property type="match status" value="1"/>
</dbReference>
<dbReference type="Pfam" id="PF01035">
    <property type="entry name" value="DNA_binding_1"/>
    <property type="match status" value="1"/>
</dbReference>
<keyword evidence="7" id="KW-0805">Transcription regulation</keyword>
<dbReference type="PROSITE" id="PS00374">
    <property type="entry name" value="MGMT"/>
    <property type="match status" value="1"/>
</dbReference>
<keyword evidence="4 12" id="KW-0489">Methyltransferase</keyword>
<comment type="caution">
    <text evidence="12">The sequence shown here is derived from an EMBL/GenBank/DDBJ whole genome shotgun (WGS) entry which is preliminary data.</text>
</comment>
<evidence type="ECO:0000256" key="10">
    <source>
        <dbReference type="ARBA" id="ARBA00049348"/>
    </source>
</evidence>
<gene>
    <name evidence="12" type="ORF">CSA60_00860</name>
</gene>
<evidence type="ECO:0000256" key="2">
    <source>
        <dbReference type="ARBA" id="ARBA00008711"/>
    </source>
</evidence>
<dbReference type="PROSITE" id="PS01124">
    <property type="entry name" value="HTH_ARAC_FAMILY_2"/>
    <property type="match status" value="1"/>
</dbReference>
<dbReference type="InterPro" id="IPR014048">
    <property type="entry name" value="MethylDNA_cys_MeTrfase_DNA-bd"/>
</dbReference>
<dbReference type="FunFam" id="1.10.10.10:FF:000214">
    <property type="entry name" value="Methylated-DNA--protein-cysteine methyltransferase"/>
    <property type="match status" value="1"/>
</dbReference>
<comment type="similarity">
    <text evidence="2">Belongs to the MGMT family.</text>
</comment>
<organism evidence="12 13">
    <name type="scientific">Neptuniibacter caesariensis</name>
    <dbReference type="NCBI Taxonomy" id="207954"/>
    <lineage>
        <taxon>Bacteria</taxon>
        <taxon>Pseudomonadati</taxon>
        <taxon>Pseudomonadota</taxon>
        <taxon>Gammaproteobacteria</taxon>
        <taxon>Oceanospirillales</taxon>
        <taxon>Oceanospirillaceae</taxon>
        <taxon>Neptuniibacter</taxon>
    </lineage>
</organism>
<dbReference type="EC" id="2.1.1.63" evidence="3"/>
<evidence type="ECO:0000259" key="11">
    <source>
        <dbReference type="PROSITE" id="PS01124"/>
    </source>
</evidence>
<feature type="domain" description="HTH araC/xylS-type" evidence="11">
    <location>
        <begin position="21"/>
        <end position="118"/>
    </location>
</feature>
<dbReference type="InterPro" id="IPR009057">
    <property type="entry name" value="Homeodomain-like_sf"/>
</dbReference>
<dbReference type="InterPro" id="IPR036388">
    <property type="entry name" value="WH-like_DNA-bd_sf"/>
</dbReference>
<dbReference type="AlphaFoldDB" id="A0A2G6JPG6"/>
<dbReference type="PANTHER" id="PTHR10815:SF13">
    <property type="entry name" value="METHYLATED-DNA--PROTEIN-CYSTEINE METHYLTRANSFERASE"/>
    <property type="match status" value="1"/>
</dbReference>
<dbReference type="Pfam" id="PF02870">
    <property type="entry name" value="Methyltransf_1N"/>
    <property type="match status" value="1"/>
</dbReference>
<name>A0A2G6JPG6_NEPCE</name>
<dbReference type="Proteomes" id="UP000243469">
    <property type="component" value="Unassembled WGS sequence"/>
</dbReference>
<dbReference type="GO" id="GO:0032259">
    <property type="term" value="P:methylation"/>
    <property type="evidence" value="ECO:0007669"/>
    <property type="project" value="UniProtKB-KW"/>
</dbReference>
<keyword evidence="9" id="KW-0234">DNA repair</keyword>
<proteinExistence type="inferred from homology"/>
<keyword evidence="5 12" id="KW-0808">Transferase</keyword>
<evidence type="ECO:0000313" key="12">
    <source>
        <dbReference type="EMBL" id="PIE25325.1"/>
    </source>
</evidence>
<dbReference type="SUPFAM" id="SSF46689">
    <property type="entry name" value="Homeodomain-like"/>
    <property type="match status" value="1"/>
</dbReference>
<evidence type="ECO:0000313" key="13">
    <source>
        <dbReference type="Proteomes" id="UP000243469"/>
    </source>
</evidence>
<comment type="catalytic activity">
    <reaction evidence="1">
        <text>a 4-O-methyl-thymidine in DNA + L-cysteinyl-[protein] = a thymidine in DNA + S-methyl-L-cysteinyl-[protein]</text>
        <dbReference type="Rhea" id="RHEA:53428"/>
        <dbReference type="Rhea" id="RHEA-COMP:10131"/>
        <dbReference type="Rhea" id="RHEA-COMP:10132"/>
        <dbReference type="Rhea" id="RHEA-COMP:13555"/>
        <dbReference type="Rhea" id="RHEA-COMP:13556"/>
        <dbReference type="ChEBI" id="CHEBI:29950"/>
        <dbReference type="ChEBI" id="CHEBI:82612"/>
        <dbReference type="ChEBI" id="CHEBI:137386"/>
        <dbReference type="ChEBI" id="CHEBI:137387"/>
        <dbReference type="EC" id="2.1.1.63"/>
    </reaction>
</comment>